<dbReference type="GO" id="GO:0003677">
    <property type="term" value="F:DNA binding"/>
    <property type="evidence" value="ECO:0007669"/>
    <property type="project" value="InterPro"/>
</dbReference>
<reference evidence="2 3" key="1">
    <citation type="submission" date="2019-02" db="EMBL/GenBank/DDBJ databases">
        <title>Planctomycetal bacteria perform biofilm scaping via a novel small molecule.</title>
        <authorList>
            <person name="Jeske O."/>
            <person name="Boedeker C."/>
            <person name="Wiegand S."/>
            <person name="Breitling P."/>
            <person name="Kallscheuer N."/>
            <person name="Jogler M."/>
            <person name="Rohde M."/>
            <person name="Petersen J."/>
            <person name="Medema M.H."/>
            <person name="Surup F."/>
            <person name="Jogler C."/>
        </authorList>
    </citation>
    <scope>NUCLEOTIDE SEQUENCE [LARGE SCALE GENOMIC DNA]</scope>
    <source>
        <strain evidence="2 3">Mal15</strain>
    </source>
</reference>
<comment type="similarity">
    <text evidence="1">Belongs to the FrmR/RcnR family.</text>
</comment>
<evidence type="ECO:0000256" key="1">
    <source>
        <dbReference type="ARBA" id="ARBA00005260"/>
    </source>
</evidence>
<dbReference type="RefSeq" id="WP_147870563.1">
    <property type="nucleotide sequence ID" value="NZ_CP036264.1"/>
</dbReference>
<dbReference type="AlphaFoldDB" id="A0A5B9MNH5"/>
<dbReference type="EMBL" id="CP036264">
    <property type="protein sequence ID" value="QEG01487.1"/>
    <property type="molecule type" value="Genomic_DNA"/>
</dbReference>
<dbReference type="Pfam" id="PF02583">
    <property type="entry name" value="Trns_repr_metal"/>
    <property type="match status" value="1"/>
</dbReference>
<accession>A0A5B9MNH5</accession>
<sequence>MLKSDEKKKVLNRIKRISGQVEAVGRMIDDEEYCVDVLMQISAATGALAKVGQIVLENHLKTCVMEAMKNDDNADRDQKLEELIKLFRKYAGVID</sequence>
<evidence type="ECO:0000313" key="2">
    <source>
        <dbReference type="EMBL" id="QEG01487.1"/>
    </source>
</evidence>
<dbReference type="Gene3D" id="1.20.58.1000">
    <property type="entry name" value="Metal-sensitive repressor, helix protomer"/>
    <property type="match status" value="1"/>
</dbReference>
<organism evidence="2 3">
    <name type="scientific">Stieleria maiorica</name>
    <dbReference type="NCBI Taxonomy" id="2795974"/>
    <lineage>
        <taxon>Bacteria</taxon>
        <taxon>Pseudomonadati</taxon>
        <taxon>Planctomycetota</taxon>
        <taxon>Planctomycetia</taxon>
        <taxon>Pirellulales</taxon>
        <taxon>Pirellulaceae</taxon>
        <taxon>Stieleria</taxon>
    </lineage>
</organism>
<dbReference type="InterPro" id="IPR038390">
    <property type="entry name" value="Metal_Tscrpt_repr_sf"/>
</dbReference>
<dbReference type="InterPro" id="IPR003735">
    <property type="entry name" value="Metal_Tscrpt_repr"/>
</dbReference>
<name>A0A5B9MNH5_9BACT</name>
<proteinExistence type="inferred from homology"/>
<protein>
    <submittedName>
        <fullName evidence="2">Copper-sensing transcriptional repressor CsoR</fullName>
    </submittedName>
</protein>
<dbReference type="GO" id="GO:0046872">
    <property type="term" value="F:metal ion binding"/>
    <property type="evidence" value="ECO:0007669"/>
    <property type="project" value="InterPro"/>
</dbReference>
<dbReference type="Proteomes" id="UP000321353">
    <property type="component" value="Chromosome"/>
</dbReference>
<gene>
    <name evidence="2" type="primary">csoR</name>
    <name evidence="2" type="ORF">Mal15_55640</name>
</gene>
<evidence type="ECO:0000313" key="3">
    <source>
        <dbReference type="Proteomes" id="UP000321353"/>
    </source>
</evidence>
<dbReference type="KEGG" id="smam:Mal15_55640"/>
<dbReference type="GO" id="GO:0045892">
    <property type="term" value="P:negative regulation of DNA-templated transcription"/>
    <property type="evidence" value="ECO:0007669"/>
    <property type="project" value="UniProtKB-ARBA"/>
</dbReference>
<keyword evidence="3" id="KW-1185">Reference proteome</keyword>
<dbReference type="CDD" id="cd10148">
    <property type="entry name" value="CsoR-like_DUF156"/>
    <property type="match status" value="1"/>
</dbReference>
<dbReference type="PANTHER" id="PTHR33677">
    <property type="entry name" value="TRANSCRIPTIONAL REPRESSOR FRMR-RELATED"/>
    <property type="match status" value="1"/>
</dbReference>